<dbReference type="Pfam" id="PF12079">
    <property type="entry name" value="DUF3558"/>
    <property type="match status" value="1"/>
</dbReference>
<organism evidence="2 3">
    <name type="scientific">Amycolatopsis marina</name>
    <dbReference type="NCBI Taxonomy" id="490629"/>
    <lineage>
        <taxon>Bacteria</taxon>
        <taxon>Bacillati</taxon>
        <taxon>Actinomycetota</taxon>
        <taxon>Actinomycetes</taxon>
        <taxon>Pseudonocardiales</taxon>
        <taxon>Pseudonocardiaceae</taxon>
        <taxon>Amycolatopsis</taxon>
    </lineage>
</organism>
<dbReference type="OrthoDB" id="3700944at2"/>
<dbReference type="AlphaFoldDB" id="A0A1I0VIF7"/>
<keyword evidence="3" id="KW-1185">Reference proteome</keyword>
<dbReference type="STRING" id="490629.SAMN05216266_101275"/>
<evidence type="ECO:0008006" key="4">
    <source>
        <dbReference type="Google" id="ProtNLM"/>
    </source>
</evidence>
<dbReference type="Proteomes" id="UP000243799">
    <property type="component" value="Unassembled WGS sequence"/>
</dbReference>
<dbReference type="EMBL" id="FOKG01000001">
    <property type="protein sequence ID" value="SFA76154.1"/>
    <property type="molecule type" value="Genomic_DNA"/>
</dbReference>
<name>A0A1I0VIF7_9PSEU</name>
<feature type="region of interest" description="Disordered" evidence="1">
    <location>
        <begin position="28"/>
        <end position="49"/>
    </location>
</feature>
<evidence type="ECO:0000256" key="1">
    <source>
        <dbReference type="SAM" id="MobiDB-lite"/>
    </source>
</evidence>
<evidence type="ECO:0000313" key="2">
    <source>
        <dbReference type="EMBL" id="SFA76154.1"/>
    </source>
</evidence>
<reference evidence="3" key="1">
    <citation type="submission" date="2016-10" db="EMBL/GenBank/DDBJ databases">
        <authorList>
            <person name="Varghese N."/>
            <person name="Submissions S."/>
        </authorList>
    </citation>
    <scope>NUCLEOTIDE SEQUENCE [LARGE SCALE GENOMIC DNA]</scope>
    <source>
        <strain evidence="3">CGMCC 4.3568</strain>
    </source>
</reference>
<proteinExistence type="predicted"/>
<sequence length="191" mass="20523">MTGATPARNQVLLMVVLLGLSGCGSTEPGRAVPVPDGTGPSEPFQRPQELSLDDVDPCSLLSSAQLDELGVNSRPREAGRACSFDVDRTRPYYSHVLETITDADLHAWIDGEYASTTVRARTGEVAGYPSVTRYRDRGTPADCEILVGVAQGQTLRSQLYPITRDAFDQQELCALSAKAATLALRTLRAKG</sequence>
<dbReference type="RefSeq" id="WP_091668212.1">
    <property type="nucleotide sequence ID" value="NZ_FOKG01000001.1"/>
</dbReference>
<protein>
    <recommendedName>
        <fullName evidence="4">DUF3558 domain-containing protein</fullName>
    </recommendedName>
</protein>
<gene>
    <name evidence="2" type="ORF">SAMN05216266_101275</name>
</gene>
<evidence type="ECO:0000313" key="3">
    <source>
        <dbReference type="Proteomes" id="UP000243799"/>
    </source>
</evidence>
<dbReference type="InterPro" id="IPR024520">
    <property type="entry name" value="DUF3558"/>
</dbReference>
<accession>A0A1I0VIF7</accession>